<keyword evidence="1" id="KW-0812">Transmembrane</keyword>
<protein>
    <submittedName>
        <fullName evidence="2">Uncharacterized protein</fullName>
    </submittedName>
</protein>
<keyword evidence="1" id="KW-0472">Membrane</keyword>
<feature type="transmembrane region" description="Helical" evidence="1">
    <location>
        <begin position="53"/>
        <end position="77"/>
    </location>
</feature>
<sequence>MEAAAEDLFNIEKVRNAWEGGVVWLVLFVGFLQMFSIFLMYTKLCTIVGAYGIFFMLLFLWLPIWEVPIVCLTYSFVVAKKPGSKKKNGEVMDEDCIWSQSPATRHSAASTKAHCKQYVWMPGVFQFTILCKAASRTYNTTRKGDSAAVM</sequence>
<evidence type="ECO:0000256" key="1">
    <source>
        <dbReference type="SAM" id="Phobius"/>
    </source>
</evidence>
<organism evidence="2 3">
    <name type="scientific">Carpinus fangiana</name>
    <dbReference type="NCBI Taxonomy" id="176857"/>
    <lineage>
        <taxon>Eukaryota</taxon>
        <taxon>Viridiplantae</taxon>
        <taxon>Streptophyta</taxon>
        <taxon>Embryophyta</taxon>
        <taxon>Tracheophyta</taxon>
        <taxon>Spermatophyta</taxon>
        <taxon>Magnoliopsida</taxon>
        <taxon>eudicotyledons</taxon>
        <taxon>Gunneridae</taxon>
        <taxon>Pentapetalae</taxon>
        <taxon>rosids</taxon>
        <taxon>fabids</taxon>
        <taxon>Fagales</taxon>
        <taxon>Betulaceae</taxon>
        <taxon>Carpinus</taxon>
    </lineage>
</organism>
<feature type="transmembrane region" description="Helical" evidence="1">
    <location>
        <begin position="21"/>
        <end position="41"/>
    </location>
</feature>
<evidence type="ECO:0000313" key="3">
    <source>
        <dbReference type="Proteomes" id="UP000327013"/>
    </source>
</evidence>
<dbReference type="EMBL" id="CM017322">
    <property type="protein sequence ID" value="KAE8009274.1"/>
    <property type="molecule type" value="Genomic_DNA"/>
</dbReference>
<keyword evidence="3" id="KW-1185">Reference proteome</keyword>
<reference evidence="2 3" key="1">
    <citation type="submission" date="2019-06" db="EMBL/GenBank/DDBJ databases">
        <title>A chromosomal-level reference genome of Carpinus fangiana (Coryloideae, Betulaceae).</title>
        <authorList>
            <person name="Yang X."/>
            <person name="Wang Z."/>
            <person name="Zhang L."/>
            <person name="Hao G."/>
            <person name="Liu J."/>
            <person name="Yang Y."/>
        </authorList>
    </citation>
    <scope>NUCLEOTIDE SEQUENCE [LARGE SCALE GENOMIC DNA]</scope>
    <source>
        <strain evidence="2">Cfa_2016G</strain>
        <tissue evidence="2">Leaf</tissue>
    </source>
</reference>
<gene>
    <name evidence="2" type="ORF">FH972_005722</name>
</gene>
<dbReference type="AlphaFoldDB" id="A0A5N6QQH0"/>
<evidence type="ECO:0000313" key="2">
    <source>
        <dbReference type="EMBL" id="KAE8009274.1"/>
    </source>
</evidence>
<dbReference type="Proteomes" id="UP000327013">
    <property type="component" value="Chromosome 2"/>
</dbReference>
<accession>A0A5N6QQH0</accession>
<keyword evidence="1" id="KW-1133">Transmembrane helix</keyword>
<proteinExistence type="predicted"/>
<name>A0A5N6QQH0_9ROSI</name>